<gene>
    <name evidence="1" type="ORF">BCR42DRAFT_300192</name>
</gene>
<accession>A0A1X2I9J7</accession>
<dbReference type="AlphaFoldDB" id="A0A1X2I9J7"/>
<name>A0A1X2I9J7_9FUNG</name>
<dbReference type="EMBL" id="MCGE01000021">
    <property type="protein sequence ID" value="ORZ11415.1"/>
    <property type="molecule type" value="Genomic_DNA"/>
</dbReference>
<organism evidence="1 2">
    <name type="scientific">Absidia repens</name>
    <dbReference type="NCBI Taxonomy" id="90262"/>
    <lineage>
        <taxon>Eukaryota</taxon>
        <taxon>Fungi</taxon>
        <taxon>Fungi incertae sedis</taxon>
        <taxon>Mucoromycota</taxon>
        <taxon>Mucoromycotina</taxon>
        <taxon>Mucoromycetes</taxon>
        <taxon>Mucorales</taxon>
        <taxon>Cunninghamellaceae</taxon>
        <taxon>Absidia</taxon>
    </lineage>
</organism>
<keyword evidence="2" id="KW-1185">Reference proteome</keyword>
<feature type="non-terminal residue" evidence="1">
    <location>
        <position position="1"/>
    </location>
</feature>
<evidence type="ECO:0000313" key="1">
    <source>
        <dbReference type="EMBL" id="ORZ11415.1"/>
    </source>
</evidence>
<comment type="caution">
    <text evidence="1">The sequence shown here is derived from an EMBL/GenBank/DDBJ whole genome shotgun (WGS) entry which is preliminary data.</text>
</comment>
<dbReference type="OrthoDB" id="2206543at2759"/>
<protein>
    <submittedName>
        <fullName evidence="1">Uncharacterized protein</fullName>
    </submittedName>
</protein>
<proteinExistence type="predicted"/>
<feature type="non-terminal residue" evidence="1">
    <location>
        <position position="124"/>
    </location>
</feature>
<reference evidence="1 2" key="1">
    <citation type="submission" date="2016-07" db="EMBL/GenBank/DDBJ databases">
        <title>Pervasive Adenine N6-methylation of Active Genes in Fungi.</title>
        <authorList>
            <consortium name="DOE Joint Genome Institute"/>
            <person name="Mondo S.J."/>
            <person name="Dannebaum R.O."/>
            <person name="Kuo R.C."/>
            <person name="Labutti K."/>
            <person name="Haridas S."/>
            <person name="Kuo A."/>
            <person name="Salamov A."/>
            <person name="Ahrendt S.R."/>
            <person name="Lipzen A."/>
            <person name="Sullivan W."/>
            <person name="Andreopoulos W.B."/>
            <person name="Clum A."/>
            <person name="Lindquist E."/>
            <person name="Daum C."/>
            <person name="Ramamoorthy G.K."/>
            <person name="Gryganskyi A."/>
            <person name="Culley D."/>
            <person name="Magnuson J.K."/>
            <person name="James T.Y."/>
            <person name="O'Malley M.A."/>
            <person name="Stajich J.E."/>
            <person name="Spatafora J.W."/>
            <person name="Visel A."/>
            <person name="Grigoriev I.V."/>
        </authorList>
    </citation>
    <scope>NUCLEOTIDE SEQUENCE [LARGE SCALE GENOMIC DNA]</scope>
    <source>
        <strain evidence="1 2">NRRL 1336</strain>
    </source>
</reference>
<sequence length="124" mass="13893">AVRSLQAPTGPQGYDFIYLATSKRTPPSQIRKILTIFGINTKRIIGLLIHNSFKDELIATLAKKQLHPLTFNPLEASVIADPLYNDASEAEKITKATDIHHQRIAKICKNLKNTHLSNAIINYF</sequence>
<evidence type="ECO:0000313" key="2">
    <source>
        <dbReference type="Proteomes" id="UP000193560"/>
    </source>
</evidence>
<dbReference type="Proteomes" id="UP000193560">
    <property type="component" value="Unassembled WGS sequence"/>
</dbReference>